<dbReference type="EMBL" id="CP031038">
    <property type="protein sequence ID" value="QDZ21248.1"/>
    <property type="molecule type" value="Genomic_DNA"/>
</dbReference>
<keyword evidence="2" id="KW-1185">Reference proteome</keyword>
<reference evidence="1 2" key="1">
    <citation type="submission" date="2018-07" db="EMBL/GenBank/DDBJ databases">
        <title>The complete nuclear genome of the prasinophyte Chloropicon primus (CCMP1205).</title>
        <authorList>
            <person name="Pombert J.-F."/>
            <person name="Otis C."/>
            <person name="Turmel M."/>
            <person name="Lemieux C."/>
        </authorList>
    </citation>
    <scope>NUCLEOTIDE SEQUENCE [LARGE SCALE GENOMIC DNA]</scope>
    <source>
        <strain evidence="1 2">CCMP1205</strain>
    </source>
</reference>
<sequence length="293" mass="32836">MILAEILRLNSASRARAYAGEVLVLRQVPSALALCARFSLLLRGAGSTFDVDASETPFEQREDLCQTFELDEEVGVLFREVFREAGVEGGGTYWDRPRLRIQQSGCGVDDVANSKLFGHGKFSSTLPPHRDTWASNIMQQLNWWMPLEEIDEGRTMCFYPELFDRAVPNTSTGWDLDELRARRKRGLPYPQLPELDHEGVAKDPLVSELMRPKYVRPLVGVRPGDVVVFSGAHLHSSVVNTTGLTRYSCEIRSVDARDLRKGIGAPNVDGEAARVPLHWFRNVDNQKLKLTAA</sequence>
<evidence type="ECO:0000313" key="2">
    <source>
        <dbReference type="Proteomes" id="UP000316726"/>
    </source>
</evidence>
<dbReference type="Gene3D" id="2.60.120.620">
    <property type="entry name" value="q2cbj1_9rhob like domain"/>
    <property type="match status" value="1"/>
</dbReference>
<dbReference type="AlphaFoldDB" id="A0A5B8MKU3"/>
<proteinExistence type="predicted"/>
<protein>
    <recommendedName>
        <fullName evidence="3">Phytanoyl-CoA dioxygenase</fullName>
    </recommendedName>
</protein>
<accession>A0A5B8MKU3</accession>
<dbReference type="SUPFAM" id="SSF51197">
    <property type="entry name" value="Clavaminate synthase-like"/>
    <property type="match status" value="1"/>
</dbReference>
<gene>
    <name evidence="1" type="ORF">A3770_05p37660</name>
</gene>
<organism evidence="1 2">
    <name type="scientific">Chloropicon primus</name>
    <dbReference type="NCBI Taxonomy" id="1764295"/>
    <lineage>
        <taxon>Eukaryota</taxon>
        <taxon>Viridiplantae</taxon>
        <taxon>Chlorophyta</taxon>
        <taxon>Chloropicophyceae</taxon>
        <taxon>Chloropicales</taxon>
        <taxon>Chloropicaceae</taxon>
        <taxon>Chloropicon</taxon>
    </lineage>
</organism>
<name>A0A5B8MKU3_9CHLO</name>
<dbReference type="Proteomes" id="UP000316726">
    <property type="component" value="Chromosome 5"/>
</dbReference>
<evidence type="ECO:0008006" key="3">
    <source>
        <dbReference type="Google" id="ProtNLM"/>
    </source>
</evidence>
<evidence type="ECO:0000313" key="1">
    <source>
        <dbReference type="EMBL" id="QDZ21248.1"/>
    </source>
</evidence>